<dbReference type="InterPro" id="IPR020616">
    <property type="entry name" value="Thiolase_N"/>
</dbReference>
<gene>
    <name evidence="8" type="ORF">MNOR_LOCUS3280</name>
</gene>
<dbReference type="Pfam" id="PF02803">
    <property type="entry name" value="Thiolase_C"/>
    <property type="match status" value="1"/>
</dbReference>
<dbReference type="Pfam" id="PF00108">
    <property type="entry name" value="Thiolase_N"/>
    <property type="match status" value="1"/>
</dbReference>
<dbReference type="AlphaFoldDB" id="A0AAV2PTC9"/>
<dbReference type="InterPro" id="IPR016039">
    <property type="entry name" value="Thiolase-like"/>
</dbReference>
<dbReference type="PANTHER" id="PTHR18919">
    <property type="entry name" value="ACETYL-COA C-ACYLTRANSFERASE"/>
    <property type="match status" value="1"/>
</dbReference>
<accession>A0AAV2PTC9</accession>
<dbReference type="SUPFAM" id="SSF53901">
    <property type="entry name" value="Thiolase-like"/>
    <property type="match status" value="2"/>
</dbReference>
<protein>
    <recommendedName>
        <fullName evidence="10">Acetyl-CoA C-acetyltransferase</fullName>
    </recommendedName>
</protein>
<dbReference type="InterPro" id="IPR020617">
    <property type="entry name" value="Thiolase_C"/>
</dbReference>
<dbReference type="EMBL" id="CAXKWB010001103">
    <property type="protein sequence ID" value="CAL4063317.1"/>
    <property type="molecule type" value="Genomic_DNA"/>
</dbReference>
<feature type="domain" description="Thiolase C-terminal" evidence="7">
    <location>
        <begin position="279"/>
        <end position="399"/>
    </location>
</feature>
<dbReference type="InterPro" id="IPR020610">
    <property type="entry name" value="Thiolase_AS"/>
</dbReference>
<proteinExistence type="inferred from homology"/>
<reference evidence="8 9" key="1">
    <citation type="submission" date="2024-05" db="EMBL/GenBank/DDBJ databases">
        <authorList>
            <person name="Wallberg A."/>
        </authorList>
    </citation>
    <scope>NUCLEOTIDE SEQUENCE [LARGE SCALE GENOMIC DNA]</scope>
</reference>
<comment type="similarity">
    <text evidence="2 5">Belongs to the thiolase-like superfamily. Thiolase family.</text>
</comment>
<feature type="non-terminal residue" evidence="8">
    <location>
        <position position="401"/>
    </location>
</feature>
<comment type="pathway">
    <text evidence="1">Lipid metabolism.</text>
</comment>
<keyword evidence="3 5" id="KW-0808">Transferase</keyword>
<evidence type="ECO:0000256" key="5">
    <source>
        <dbReference type="RuleBase" id="RU003557"/>
    </source>
</evidence>
<dbReference type="PROSITE" id="PS00099">
    <property type="entry name" value="THIOLASE_3"/>
    <property type="match status" value="1"/>
</dbReference>
<organism evidence="8 9">
    <name type="scientific">Meganyctiphanes norvegica</name>
    <name type="common">Northern krill</name>
    <name type="synonym">Thysanopoda norvegica</name>
    <dbReference type="NCBI Taxonomy" id="48144"/>
    <lineage>
        <taxon>Eukaryota</taxon>
        <taxon>Metazoa</taxon>
        <taxon>Ecdysozoa</taxon>
        <taxon>Arthropoda</taxon>
        <taxon>Crustacea</taxon>
        <taxon>Multicrustacea</taxon>
        <taxon>Malacostraca</taxon>
        <taxon>Eumalacostraca</taxon>
        <taxon>Eucarida</taxon>
        <taxon>Euphausiacea</taxon>
        <taxon>Euphausiidae</taxon>
        <taxon>Meganyctiphanes</taxon>
    </lineage>
</organism>
<feature type="domain" description="Thiolase N-terminal" evidence="6">
    <location>
        <begin position="25"/>
        <end position="270"/>
    </location>
</feature>
<dbReference type="InterPro" id="IPR002155">
    <property type="entry name" value="Thiolase"/>
</dbReference>
<sequence length="401" mass="42207">MTRRGAVNIHFTIRGGLKVEEVSRGVLFGAREREIGASTITEGMASTRLPVRAPELVKCRIKSARKQHSTNRATEMVVVAAAAASSARAAAVTASQRKGAKLELQVNANKCETSHIVVTGAGNRSVFGKVRVPRLKNGAKMSAVAAAAGGFMQRLHDEKQNNMIGNGSENVAKRWNLSRSDQDSFALKSQQKTEAAQNQGHFNSEIVSVMVPGRKGPTEVKVDEYPRHGSTLESFGRLKPCFITDGSGTVTAGNSSGINDGAAALVLCSAAEAKRREVKPLATIRAWAQAGVDPAIMGTGPIPAVRAALSRSKWTVEEVDIWELNEAFAAQSLAVIKDLGLDAQKVNVNGGAIALGHPIGASGARILVTLVHSMVRLNKKRGVAALCVGGGMGIAMCVECS</sequence>
<dbReference type="Proteomes" id="UP001497623">
    <property type="component" value="Unassembled WGS sequence"/>
</dbReference>
<dbReference type="Gene3D" id="3.40.47.10">
    <property type="match status" value="2"/>
</dbReference>
<evidence type="ECO:0008006" key="10">
    <source>
        <dbReference type="Google" id="ProtNLM"/>
    </source>
</evidence>
<dbReference type="PROSITE" id="PS00737">
    <property type="entry name" value="THIOLASE_2"/>
    <property type="match status" value="1"/>
</dbReference>
<evidence type="ECO:0000259" key="6">
    <source>
        <dbReference type="Pfam" id="PF00108"/>
    </source>
</evidence>
<dbReference type="PANTHER" id="PTHR18919:SF107">
    <property type="entry name" value="ACETYL-COA ACETYLTRANSFERASE, CYTOSOLIC"/>
    <property type="match status" value="1"/>
</dbReference>
<comment type="caution">
    <text evidence="8">The sequence shown here is derived from an EMBL/GenBank/DDBJ whole genome shotgun (WGS) entry which is preliminary data.</text>
</comment>
<evidence type="ECO:0000259" key="7">
    <source>
        <dbReference type="Pfam" id="PF02803"/>
    </source>
</evidence>
<evidence type="ECO:0000256" key="3">
    <source>
        <dbReference type="ARBA" id="ARBA00022679"/>
    </source>
</evidence>
<dbReference type="GO" id="GO:0016747">
    <property type="term" value="F:acyltransferase activity, transferring groups other than amino-acyl groups"/>
    <property type="evidence" value="ECO:0007669"/>
    <property type="project" value="InterPro"/>
</dbReference>
<evidence type="ECO:0000313" key="8">
    <source>
        <dbReference type="EMBL" id="CAL4063317.1"/>
    </source>
</evidence>
<evidence type="ECO:0000256" key="2">
    <source>
        <dbReference type="ARBA" id="ARBA00010982"/>
    </source>
</evidence>
<keyword evidence="9" id="KW-1185">Reference proteome</keyword>
<dbReference type="NCBIfam" id="TIGR01930">
    <property type="entry name" value="AcCoA-C-Actrans"/>
    <property type="match status" value="1"/>
</dbReference>
<evidence type="ECO:0000256" key="1">
    <source>
        <dbReference type="ARBA" id="ARBA00005189"/>
    </source>
</evidence>
<keyword evidence="4 5" id="KW-0012">Acyltransferase</keyword>
<dbReference type="CDD" id="cd00751">
    <property type="entry name" value="thiolase"/>
    <property type="match status" value="1"/>
</dbReference>
<evidence type="ECO:0000256" key="4">
    <source>
        <dbReference type="ARBA" id="ARBA00023315"/>
    </source>
</evidence>
<evidence type="ECO:0000313" key="9">
    <source>
        <dbReference type="Proteomes" id="UP001497623"/>
    </source>
</evidence>
<dbReference type="InterPro" id="IPR020613">
    <property type="entry name" value="Thiolase_CS"/>
</dbReference>
<name>A0AAV2PTC9_MEGNR</name>